<evidence type="ECO:0000313" key="1">
    <source>
        <dbReference type="EMBL" id="GGI96578.1"/>
    </source>
</evidence>
<dbReference type="EMBL" id="BMOC01000001">
    <property type="protein sequence ID" value="GGI96578.1"/>
    <property type="molecule type" value="Genomic_DNA"/>
</dbReference>
<dbReference type="RefSeq" id="WP_188785633.1">
    <property type="nucleotide sequence ID" value="NZ_BMOC01000001.1"/>
</dbReference>
<comment type="caution">
    <text evidence="1">The sequence shown here is derived from an EMBL/GenBank/DDBJ whole genome shotgun (WGS) entry which is preliminary data.</text>
</comment>
<dbReference type="Pfam" id="PF21811">
    <property type="entry name" value="RdfA"/>
    <property type="match status" value="1"/>
</dbReference>
<reference evidence="1" key="1">
    <citation type="journal article" date="2014" name="Int. J. Syst. Evol. Microbiol.">
        <title>Complete genome sequence of Corynebacterium casei LMG S-19264T (=DSM 44701T), isolated from a smear-ripened cheese.</title>
        <authorList>
            <consortium name="US DOE Joint Genome Institute (JGI-PGF)"/>
            <person name="Walter F."/>
            <person name="Albersmeier A."/>
            <person name="Kalinowski J."/>
            <person name="Ruckert C."/>
        </authorList>
    </citation>
    <scope>NUCLEOTIDE SEQUENCE</scope>
    <source>
        <strain evidence="1">JCM 14359</strain>
    </source>
</reference>
<proteinExistence type="predicted"/>
<dbReference type="AlphaFoldDB" id="A0A830E6A0"/>
<gene>
    <name evidence="1" type="ORF">GCM10008995_03270</name>
</gene>
<accession>A0A830E6A0</accession>
<keyword evidence="2" id="KW-1185">Reference proteome</keyword>
<dbReference type="Proteomes" id="UP000653099">
    <property type="component" value="Unassembled WGS sequence"/>
</dbReference>
<protein>
    <submittedName>
        <fullName evidence="1">Uncharacterized protein</fullName>
    </submittedName>
</protein>
<name>A0A830E6A0_9EURY</name>
<dbReference type="OrthoDB" id="304916at2157"/>
<reference evidence="1" key="2">
    <citation type="submission" date="2020-09" db="EMBL/GenBank/DDBJ databases">
        <authorList>
            <person name="Sun Q."/>
            <person name="Ohkuma M."/>
        </authorList>
    </citation>
    <scope>NUCLEOTIDE SEQUENCE</scope>
    <source>
        <strain evidence="1">JCM 14359</strain>
    </source>
</reference>
<dbReference type="InterPro" id="IPR048925">
    <property type="entry name" value="RdfA"/>
</dbReference>
<evidence type="ECO:0000313" key="2">
    <source>
        <dbReference type="Proteomes" id="UP000653099"/>
    </source>
</evidence>
<organism evidence="1 2">
    <name type="scientific">Halobellus salinus</name>
    <dbReference type="NCBI Taxonomy" id="931585"/>
    <lineage>
        <taxon>Archaea</taxon>
        <taxon>Methanobacteriati</taxon>
        <taxon>Methanobacteriota</taxon>
        <taxon>Stenosarchaea group</taxon>
        <taxon>Halobacteria</taxon>
        <taxon>Halobacteriales</taxon>
        <taxon>Haloferacaceae</taxon>
        <taxon>Halobellus</taxon>
    </lineage>
</organism>
<sequence>MADKPDPTRSKVGRLIDEHGTVGLGQELEDRWLGRGHEEQSLRSLADWFNERLLHRRLVTAGYDPLDGEVSNLYRLLSEDDVTAGSRVDAEATVEEYGIDTETLRREFVSHQAIHTYLTEFRDASKERSVIDRPGNARQTIQRLRSRLVAVAENNLDHLRTAGELSIGEFTVLLEVQVLCEDCGASYPITDLIRRGQCDCAVDTES</sequence>